<evidence type="ECO:0000313" key="4">
    <source>
        <dbReference type="Proteomes" id="UP000231019"/>
    </source>
</evidence>
<feature type="compositionally biased region" description="Polar residues" evidence="1">
    <location>
        <begin position="33"/>
        <end position="62"/>
    </location>
</feature>
<evidence type="ECO:0000256" key="1">
    <source>
        <dbReference type="SAM" id="MobiDB-lite"/>
    </source>
</evidence>
<keyword evidence="2" id="KW-0732">Signal</keyword>
<dbReference type="Proteomes" id="UP000231019">
    <property type="component" value="Unassembled WGS sequence"/>
</dbReference>
<comment type="caution">
    <text evidence="3">The sequence shown here is derived from an EMBL/GenBank/DDBJ whole genome shotgun (WGS) entry which is preliminary data.</text>
</comment>
<feature type="signal peptide" evidence="2">
    <location>
        <begin position="1"/>
        <end position="19"/>
    </location>
</feature>
<proteinExistence type="predicted"/>
<evidence type="ECO:0000256" key="2">
    <source>
        <dbReference type="SAM" id="SignalP"/>
    </source>
</evidence>
<reference evidence="3 4" key="1">
    <citation type="submission" date="2017-09" db="EMBL/GenBank/DDBJ databases">
        <title>Depth-based differentiation of microbial function through sediment-hosted aquifers and enrichment of novel symbionts in the deep terrestrial subsurface.</title>
        <authorList>
            <person name="Probst A.J."/>
            <person name="Ladd B."/>
            <person name="Jarett J.K."/>
            <person name="Geller-Mcgrath D.E."/>
            <person name="Sieber C.M."/>
            <person name="Emerson J.B."/>
            <person name="Anantharaman K."/>
            <person name="Thomas B.C."/>
            <person name="Malmstrom R."/>
            <person name="Stieglmeier M."/>
            <person name="Klingl A."/>
            <person name="Woyke T."/>
            <person name="Ryan C.M."/>
            <person name="Banfield J.F."/>
        </authorList>
    </citation>
    <scope>NUCLEOTIDE SEQUENCE [LARGE SCALE GENOMIC DNA]</scope>
    <source>
        <strain evidence="3">CG17_big_fil_post_rev_8_21_14_2_50_48_46</strain>
    </source>
</reference>
<sequence length="326" mass="36488">MNGLINKVALLLLSLQVSACTSAGPPASTASSQPVAQASTSLTNQNPALENTVTSTEIRPNSKGQKLEFGEVEGDLIIPAGTSSFLVQSQFALLNLDFILGAPAYAQTSDEISEEQIRQFKARVDGEDVKLTIQKISRNAEGDRVINYLLPEVPALDYTQVLEFYSPSNTLSFKGLVPQVRQNIRTRLNDPVDLDSTAVLEIVSRDQDFYVHQMSANDIKELKENQEIKDFRRYLKEELTNKANRLRKFEDIANKYDINTRVLPKVKPILDAAISKDLQICRTNPQECLSRLQQCRPTPLKRCPQPEQLLRQARSQALRPGILIPR</sequence>
<feature type="region of interest" description="Disordered" evidence="1">
    <location>
        <begin position="24"/>
        <end position="62"/>
    </location>
</feature>
<accession>A0A2M7G2L8</accession>
<gene>
    <name evidence="3" type="ORF">COW36_15080</name>
</gene>
<feature type="chain" id="PRO_5014954403" evidence="2">
    <location>
        <begin position="20"/>
        <end position="326"/>
    </location>
</feature>
<organism evidence="3 4">
    <name type="scientific">bacterium (Candidatus Blackallbacteria) CG17_big_fil_post_rev_8_21_14_2_50_48_46</name>
    <dbReference type="NCBI Taxonomy" id="2014261"/>
    <lineage>
        <taxon>Bacteria</taxon>
        <taxon>Candidatus Blackallbacteria</taxon>
    </lineage>
</organism>
<dbReference type="EMBL" id="PFFQ01000041">
    <property type="protein sequence ID" value="PIW16033.1"/>
    <property type="molecule type" value="Genomic_DNA"/>
</dbReference>
<name>A0A2M7G2L8_9BACT</name>
<dbReference type="AlphaFoldDB" id="A0A2M7G2L8"/>
<evidence type="ECO:0000313" key="3">
    <source>
        <dbReference type="EMBL" id="PIW16033.1"/>
    </source>
</evidence>
<protein>
    <submittedName>
        <fullName evidence="3">Uncharacterized protein</fullName>
    </submittedName>
</protein>